<dbReference type="EMBL" id="BK015801">
    <property type="protein sequence ID" value="DAE25757.1"/>
    <property type="molecule type" value="Genomic_DNA"/>
</dbReference>
<proteinExistence type="predicted"/>
<protein>
    <submittedName>
        <fullName evidence="1">Uncharacterized protein</fullName>
    </submittedName>
</protein>
<name>A0A8S5R446_9CAUD</name>
<reference evidence="1" key="1">
    <citation type="journal article" date="2021" name="Proc. Natl. Acad. Sci. U.S.A.">
        <title>A Catalog of Tens of Thousands of Viruses from Human Metagenomes Reveals Hidden Associations with Chronic Diseases.</title>
        <authorList>
            <person name="Tisza M.J."/>
            <person name="Buck C.B."/>
        </authorList>
    </citation>
    <scope>NUCLEOTIDE SEQUENCE</scope>
    <source>
        <strain evidence="1">CtPB44</strain>
    </source>
</reference>
<accession>A0A8S5R446</accession>
<evidence type="ECO:0000313" key="1">
    <source>
        <dbReference type="EMBL" id="DAE25757.1"/>
    </source>
</evidence>
<sequence>MNFVVFVVCCFLPVKTISPTFFTYRISVRYITLFCSL</sequence>
<organism evidence="1">
    <name type="scientific">Siphoviridae sp. ctPB44</name>
    <dbReference type="NCBI Taxonomy" id="2827274"/>
    <lineage>
        <taxon>Viruses</taxon>
        <taxon>Duplodnaviria</taxon>
        <taxon>Heunggongvirae</taxon>
        <taxon>Uroviricota</taxon>
        <taxon>Caudoviricetes</taxon>
    </lineage>
</organism>